<sequence>MNTQMQKPDREYYIDPAATISTLASTASIIDATAKTDNLYYVKLVISNFSQGENLNVIQPTIMKGTSVTYMCESKNFCSLSAQMRFWCAQDLYSTAWSERAFCVSINNSDSSRLLVYECAQHDSLKDVMSRKIGKEILNLTNDVTYKCFYNSFIYASVTNTKSKNIEINLHIGGNPFNF</sequence>
<proteinExistence type="predicted"/>
<reference evidence="1 2" key="1">
    <citation type="submission" date="2018-08" db="EMBL/GenBank/DDBJ databases">
        <title>Genome and evolution of the arbuscular mycorrhizal fungus Diversispora epigaea (formerly Glomus versiforme) and its bacterial endosymbionts.</title>
        <authorList>
            <person name="Sun X."/>
            <person name="Fei Z."/>
            <person name="Harrison M."/>
        </authorList>
    </citation>
    <scope>NUCLEOTIDE SEQUENCE [LARGE SCALE GENOMIC DNA]</scope>
    <source>
        <strain evidence="1 2">IT104</strain>
    </source>
</reference>
<comment type="caution">
    <text evidence="1">The sequence shown here is derived from an EMBL/GenBank/DDBJ whole genome shotgun (WGS) entry which is preliminary data.</text>
</comment>
<accession>A0A397JM51</accession>
<dbReference type="Proteomes" id="UP000266861">
    <property type="component" value="Unassembled WGS sequence"/>
</dbReference>
<gene>
    <name evidence="1" type="ORF">Glove_23g74</name>
</gene>
<evidence type="ECO:0000313" key="2">
    <source>
        <dbReference type="Proteomes" id="UP000266861"/>
    </source>
</evidence>
<dbReference type="OrthoDB" id="2421648at2759"/>
<dbReference type="EMBL" id="PQFF01000021">
    <property type="protein sequence ID" value="RHZ88412.1"/>
    <property type="molecule type" value="Genomic_DNA"/>
</dbReference>
<keyword evidence="2" id="KW-1185">Reference proteome</keyword>
<protein>
    <submittedName>
        <fullName evidence="1">Uncharacterized protein</fullName>
    </submittedName>
</protein>
<organism evidence="1 2">
    <name type="scientific">Diversispora epigaea</name>
    <dbReference type="NCBI Taxonomy" id="1348612"/>
    <lineage>
        <taxon>Eukaryota</taxon>
        <taxon>Fungi</taxon>
        <taxon>Fungi incertae sedis</taxon>
        <taxon>Mucoromycota</taxon>
        <taxon>Glomeromycotina</taxon>
        <taxon>Glomeromycetes</taxon>
        <taxon>Diversisporales</taxon>
        <taxon>Diversisporaceae</taxon>
        <taxon>Diversispora</taxon>
    </lineage>
</organism>
<evidence type="ECO:0000313" key="1">
    <source>
        <dbReference type="EMBL" id="RHZ88412.1"/>
    </source>
</evidence>
<dbReference type="AlphaFoldDB" id="A0A397JM51"/>
<name>A0A397JM51_9GLOM</name>